<evidence type="ECO:0000313" key="8">
    <source>
        <dbReference type="EMBL" id="CEO99608.1"/>
    </source>
</evidence>
<accession>A0A0G4IWD3</accession>
<evidence type="ECO:0000256" key="4">
    <source>
        <dbReference type="ARBA" id="ARBA00040604"/>
    </source>
</evidence>
<dbReference type="Proteomes" id="UP000039324">
    <property type="component" value="Unassembled WGS sequence"/>
</dbReference>
<dbReference type="Pfam" id="PF07534">
    <property type="entry name" value="TLD"/>
    <property type="match status" value="1"/>
</dbReference>
<protein>
    <recommendedName>
        <fullName evidence="4">Oxidation resistance protein 1</fullName>
    </recommendedName>
</protein>
<reference evidence="8 9" key="1">
    <citation type="submission" date="2015-02" db="EMBL/GenBank/DDBJ databases">
        <authorList>
            <person name="Chooi Y.-H."/>
        </authorList>
    </citation>
    <scope>NUCLEOTIDE SEQUENCE [LARGE SCALE GENOMIC DNA]</scope>
    <source>
        <strain evidence="8">E3</strain>
    </source>
</reference>
<feature type="compositionally biased region" description="Basic and acidic residues" evidence="6">
    <location>
        <begin position="48"/>
        <end position="57"/>
    </location>
</feature>
<keyword evidence="3" id="KW-0496">Mitochondrion</keyword>
<comment type="subcellular location">
    <subcellularLocation>
        <location evidence="1">Mitochondrion</location>
    </subcellularLocation>
</comment>
<dbReference type="PROSITE" id="PS51886">
    <property type="entry name" value="TLDC"/>
    <property type="match status" value="1"/>
</dbReference>
<feature type="region of interest" description="Disordered" evidence="6">
    <location>
        <begin position="27"/>
        <end position="57"/>
    </location>
</feature>
<dbReference type="InterPro" id="IPR006571">
    <property type="entry name" value="TLDc_dom"/>
</dbReference>
<evidence type="ECO:0000259" key="7">
    <source>
        <dbReference type="PROSITE" id="PS51886"/>
    </source>
</evidence>
<comment type="similarity">
    <text evidence="2">Belongs to the OXR1 family.</text>
</comment>
<feature type="domain" description="TLDc" evidence="7">
    <location>
        <begin position="476"/>
        <end position="660"/>
    </location>
</feature>
<sequence length="672" mass="74133">MDGGDDDEPSIQDRLWRTLRFDWSLWSPVTSPTAPTTSSTVAPVPSRSDNDDPDRPQLDRQWVVHHDQHRALLQRLAAQTNALRAVERALRQADRRLLEAQQAESAALGSLTQVRSSLSSSSSSSSSVASSTPMTDLTGYDSQISNVQRLIDSRRRRLQACDAQRSSIGNRIGQQTSMLYRLEAGGAAADSEVAVCRSELVDLQRQMEAAQAESGQHRQALEALRAQLDAFALERARHQSAQAADRGRLDDVQRRYDLCHGESVSAKSDLDRLMVAQLHGLVRLDRLRDAVSSSGDVLAGLLAAHNASRATTTTAARRASEPADTAERVDRYVARVHWLGAGASCLRGSLTLTSFLVLFESDAGRRHHLCLDLPDIVQCTMDVGMAGVQVHTRPHRVNRFVGHDQLDTVDWGNPVRFRADESVARQVHRFLSARLARYHKEAQFAAECQQTGIDVDRDAPVRTLSDVVIRVTGDSHIVTRAELVDLIRRVPVRHHFDEWRRLYTLTEDGMSLSAMYRAVQNAPVAVLVIQDNGRKRFGAFVSDRIHVRPSYFGTGEAFVFQYVPRSTSSDPPSRTPASSPVSARASSSESVAVYQWSGKNKFFALCRPDSMAVGGGSHFAIYLTSALRHGSSGASDTFDCPMLSAAPDFLVAQLEVWAYTCASIDLHTHTYN</sequence>
<evidence type="ECO:0000256" key="2">
    <source>
        <dbReference type="ARBA" id="ARBA00009540"/>
    </source>
</evidence>
<feature type="region of interest" description="Disordered" evidence="6">
    <location>
        <begin position="109"/>
        <end position="139"/>
    </location>
</feature>
<keyword evidence="5" id="KW-0175">Coiled coil</keyword>
<dbReference type="OrthoDB" id="26679at2759"/>
<feature type="coiled-coil region" evidence="5">
    <location>
        <begin position="76"/>
        <end position="103"/>
    </location>
</feature>
<evidence type="ECO:0000256" key="5">
    <source>
        <dbReference type="SAM" id="Coils"/>
    </source>
</evidence>
<feature type="coiled-coil region" evidence="5">
    <location>
        <begin position="193"/>
        <end position="241"/>
    </location>
</feature>
<feature type="compositionally biased region" description="Low complexity" evidence="6">
    <location>
        <begin position="109"/>
        <end position="131"/>
    </location>
</feature>
<dbReference type="AlphaFoldDB" id="A0A0G4IWD3"/>
<dbReference type="PANTHER" id="PTHR23354">
    <property type="entry name" value="NUCLEOLAR PROTEIN 7/ESTROGEN RECEPTOR COACTIVATOR-RELATED"/>
    <property type="match status" value="1"/>
</dbReference>
<feature type="compositionally biased region" description="Low complexity" evidence="6">
    <location>
        <begin position="27"/>
        <end position="47"/>
    </location>
</feature>
<evidence type="ECO:0000256" key="3">
    <source>
        <dbReference type="ARBA" id="ARBA00023128"/>
    </source>
</evidence>
<dbReference type="EMBL" id="CDSF01000092">
    <property type="protein sequence ID" value="CEO99608.1"/>
    <property type="molecule type" value="Genomic_DNA"/>
</dbReference>
<proteinExistence type="inferred from homology"/>
<name>A0A0G4IWD3_PLABS</name>
<organism evidence="8 9">
    <name type="scientific">Plasmodiophora brassicae</name>
    <name type="common">Clubroot disease agent</name>
    <dbReference type="NCBI Taxonomy" id="37360"/>
    <lineage>
        <taxon>Eukaryota</taxon>
        <taxon>Sar</taxon>
        <taxon>Rhizaria</taxon>
        <taxon>Endomyxa</taxon>
        <taxon>Phytomyxea</taxon>
        <taxon>Plasmodiophorida</taxon>
        <taxon>Plasmodiophoridae</taxon>
        <taxon>Plasmodiophora</taxon>
    </lineage>
</organism>
<dbReference type="SMART" id="SM00584">
    <property type="entry name" value="TLDc"/>
    <property type="match status" value="1"/>
</dbReference>
<evidence type="ECO:0000313" key="9">
    <source>
        <dbReference type="Proteomes" id="UP000039324"/>
    </source>
</evidence>
<dbReference type="GO" id="GO:0005739">
    <property type="term" value="C:mitochondrion"/>
    <property type="evidence" value="ECO:0007669"/>
    <property type="project" value="UniProtKB-SubCell"/>
</dbReference>
<evidence type="ECO:0000256" key="6">
    <source>
        <dbReference type="SAM" id="MobiDB-lite"/>
    </source>
</evidence>
<evidence type="ECO:0000256" key="1">
    <source>
        <dbReference type="ARBA" id="ARBA00004173"/>
    </source>
</evidence>
<dbReference type="PANTHER" id="PTHR23354:SF62">
    <property type="entry name" value="MUSTARD, ISOFORM V"/>
    <property type="match status" value="1"/>
</dbReference>
<keyword evidence="9" id="KW-1185">Reference proteome</keyword>
<gene>
    <name evidence="8" type="ORF">PBRA_007341</name>
</gene>